<dbReference type="InterPro" id="IPR036259">
    <property type="entry name" value="MFS_trans_sf"/>
</dbReference>
<dbReference type="AlphaFoldDB" id="A0A239IA96"/>
<evidence type="ECO:0000256" key="5">
    <source>
        <dbReference type="SAM" id="MobiDB-lite"/>
    </source>
</evidence>
<evidence type="ECO:0000256" key="6">
    <source>
        <dbReference type="SAM" id="Phobius"/>
    </source>
</evidence>
<dbReference type="Pfam" id="PF06779">
    <property type="entry name" value="MFS_4"/>
    <property type="match status" value="1"/>
</dbReference>
<comment type="subcellular location">
    <subcellularLocation>
        <location evidence="1">Cell membrane</location>
        <topology evidence="1">Multi-pass membrane protein</topology>
    </subcellularLocation>
</comment>
<keyword evidence="4 6" id="KW-0472">Membrane</keyword>
<evidence type="ECO:0000256" key="2">
    <source>
        <dbReference type="ARBA" id="ARBA00022692"/>
    </source>
</evidence>
<dbReference type="GO" id="GO:0005886">
    <property type="term" value="C:plasma membrane"/>
    <property type="evidence" value="ECO:0007669"/>
    <property type="project" value="UniProtKB-SubCell"/>
</dbReference>
<feature type="domain" description="Major facilitator superfamily (MFS) profile" evidence="7">
    <location>
        <begin position="42"/>
        <end position="422"/>
    </location>
</feature>
<feature type="transmembrane region" description="Helical" evidence="6">
    <location>
        <begin position="39"/>
        <end position="62"/>
    </location>
</feature>
<keyword evidence="3 6" id="KW-1133">Transmembrane helix</keyword>
<dbReference type="PANTHER" id="PTHR23537">
    <property type="match status" value="1"/>
</dbReference>
<keyword evidence="2 6" id="KW-0812">Transmembrane</keyword>
<evidence type="ECO:0000259" key="7">
    <source>
        <dbReference type="PROSITE" id="PS50850"/>
    </source>
</evidence>
<feature type="transmembrane region" description="Helical" evidence="6">
    <location>
        <begin position="401"/>
        <end position="421"/>
    </location>
</feature>
<proteinExistence type="predicted"/>
<dbReference type="Gene3D" id="1.20.1250.20">
    <property type="entry name" value="MFS general substrate transporter like domains"/>
    <property type="match status" value="2"/>
</dbReference>
<feature type="transmembrane region" description="Helical" evidence="6">
    <location>
        <begin position="74"/>
        <end position="98"/>
    </location>
</feature>
<dbReference type="InterPro" id="IPR020846">
    <property type="entry name" value="MFS_dom"/>
</dbReference>
<feature type="transmembrane region" description="Helical" evidence="6">
    <location>
        <begin position="199"/>
        <end position="217"/>
    </location>
</feature>
<evidence type="ECO:0000256" key="1">
    <source>
        <dbReference type="ARBA" id="ARBA00004651"/>
    </source>
</evidence>
<keyword evidence="9" id="KW-1185">Reference proteome</keyword>
<protein>
    <submittedName>
        <fullName evidence="8">Predicted arabinose efflux permease, MFS family</fullName>
    </submittedName>
</protein>
<feature type="transmembrane region" description="Helical" evidence="6">
    <location>
        <begin position="276"/>
        <end position="295"/>
    </location>
</feature>
<feature type="compositionally biased region" description="Basic and acidic residues" evidence="5">
    <location>
        <begin position="19"/>
        <end position="28"/>
    </location>
</feature>
<feature type="transmembrane region" description="Helical" evidence="6">
    <location>
        <begin position="307"/>
        <end position="325"/>
    </location>
</feature>
<name>A0A239IA96_9ACTN</name>
<feature type="transmembrane region" description="Helical" evidence="6">
    <location>
        <begin position="244"/>
        <end position="264"/>
    </location>
</feature>
<dbReference type="PANTHER" id="PTHR23537:SF1">
    <property type="entry name" value="SUGAR TRANSPORTER"/>
    <property type="match status" value="1"/>
</dbReference>
<feature type="transmembrane region" description="Helical" evidence="6">
    <location>
        <begin position="331"/>
        <end position="350"/>
    </location>
</feature>
<dbReference type="GO" id="GO:0022857">
    <property type="term" value="F:transmembrane transporter activity"/>
    <property type="evidence" value="ECO:0007669"/>
    <property type="project" value="InterPro"/>
</dbReference>
<feature type="transmembrane region" description="Helical" evidence="6">
    <location>
        <begin position="135"/>
        <end position="160"/>
    </location>
</feature>
<dbReference type="Proteomes" id="UP000198280">
    <property type="component" value="Unassembled WGS sequence"/>
</dbReference>
<dbReference type="PROSITE" id="PS50850">
    <property type="entry name" value="MFS"/>
    <property type="match status" value="1"/>
</dbReference>
<sequence length="445" mass="45755">MTGLSKMARTADGPGGARVGRDRAESGNEHMSTTPPGPAAWRAIAAGASASFVGIGLARFAYTPLVPELINAHWFSPSAVAYLGAANLAGYLAGALSARRVGRWLGDRGALRWMMALATLALLACSVPVSVPWFFFWRLASGLAGGVIMVRVAGAVLPYLKGERRGLAGGAIFAGLGVGIAASGTLVPLLLHLGLSRTWTGLAVLCALLTALSWNGWPRPTAPAVPSAPGEGQGRPVRPARLRLLLVEYALISMGLTPAMAFLADFVSRGLGRGSAGSTVWILYGLGALVGPTLYGLLGDRLGFARALLLITLVQAGALAALATAHSLPEIAVLSVVIGSFPPGVVPVVLGRVHELVGRRPEAQSAAWGRATVAGALSLALSAYLYSYVFARSGQDHRTLFLIGAAALGLALVVGVAARFARVPVAAEEEAAYHVAGVRGASVRE</sequence>
<dbReference type="InterPro" id="IPR010645">
    <property type="entry name" value="MFS_4"/>
</dbReference>
<reference evidence="8 9" key="1">
    <citation type="submission" date="2017-06" db="EMBL/GenBank/DDBJ databases">
        <authorList>
            <person name="Kim H.J."/>
            <person name="Triplett B.A."/>
        </authorList>
    </citation>
    <scope>NUCLEOTIDE SEQUENCE [LARGE SCALE GENOMIC DNA]</scope>
    <source>
        <strain evidence="8 9">CGMCC 4.1858</strain>
    </source>
</reference>
<dbReference type="EMBL" id="FZOF01000010">
    <property type="protein sequence ID" value="SNS90477.1"/>
    <property type="molecule type" value="Genomic_DNA"/>
</dbReference>
<gene>
    <name evidence="8" type="ORF">SAMN05216252_11067</name>
</gene>
<evidence type="ECO:0000313" key="9">
    <source>
        <dbReference type="Proteomes" id="UP000198280"/>
    </source>
</evidence>
<feature type="transmembrane region" description="Helical" evidence="6">
    <location>
        <begin position="371"/>
        <end position="389"/>
    </location>
</feature>
<evidence type="ECO:0000256" key="4">
    <source>
        <dbReference type="ARBA" id="ARBA00023136"/>
    </source>
</evidence>
<evidence type="ECO:0000313" key="8">
    <source>
        <dbReference type="EMBL" id="SNS90477.1"/>
    </source>
</evidence>
<dbReference type="SUPFAM" id="SSF103473">
    <property type="entry name" value="MFS general substrate transporter"/>
    <property type="match status" value="1"/>
</dbReference>
<evidence type="ECO:0000256" key="3">
    <source>
        <dbReference type="ARBA" id="ARBA00022989"/>
    </source>
</evidence>
<feature type="transmembrane region" description="Helical" evidence="6">
    <location>
        <begin position="172"/>
        <end position="193"/>
    </location>
</feature>
<feature type="transmembrane region" description="Helical" evidence="6">
    <location>
        <begin position="110"/>
        <end position="129"/>
    </location>
</feature>
<feature type="region of interest" description="Disordered" evidence="5">
    <location>
        <begin position="1"/>
        <end position="35"/>
    </location>
</feature>
<accession>A0A239IA96</accession>
<organism evidence="8 9">
    <name type="scientific">Actinacidiphila glaucinigra</name>
    <dbReference type="NCBI Taxonomy" id="235986"/>
    <lineage>
        <taxon>Bacteria</taxon>
        <taxon>Bacillati</taxon>
        <taxon>Actinomycetota</taxon>
        <taxon>Actinomycetes</taxon>
        <taxon>Kitasatosporales</taxon>
        <taxon>Streptomycetaceae</taxon>
        <taxon>Actinacidiphila</taxon>
    </lineage>
</organism>